<evidence type="ECO:0000313" key="7">
    <source>
        <dbReference type="EMBL" id="XBX74515.1"/>
    </source>
</evidence>
<dbReference type="InterPro" id="IPR012340">
    <property type="entry name" value="NA-bd_OB-fold"/>
</dbReference>
<evidence type="ECO:0000259" key="6">
    <source>
        <dbReference type="PROSITE" id="PS50926"/>
    </source>
</evidence>
<dbReference type="GO" id="GO:0070041">
    <property type="term" value="F:rRNA (uridine-C5-)-methyltransferase activity"/>
    <property type="evidence" value="ECO:0007669"/>
    <property type="project" value="UniProtKB-ARBA"/>
</dbReference>
<dbReference type="EMBL" id="CP158367">
    <property type="protein sequence ID" value="XBX74515.1"/>
    <property type="molecule type" value="Genomic_DNA"/>
</dbReference>
<feature type="active site" evidence="5">
    <location>
        <position position="408"/>
    </location>
</feature>
<feature type="binding site" evidence="4">
    <location>
        <position position="283"/>
    </location>
    <ligand>
        <name>S-adenosyl-L-methionine</name>
        <dbReference type="ChEBI" id="CHEBI:59789"/>
    </ligand>
</feature>
<feature type="binding site" evidence="4">
    <location>
        <position position="381"/>
    </location>
    <ligand>
        <name>S-adenosyl-L-methionine</name>
        <dbReference type="ChEBI" id="CHEBI:59789"/>
    </ligand>
</feature>
<protein>
    <submittedName>
        <fullName evidence="7">23S rRNA (Uracil(1939)-C(5))-methyltransferase RlmD</fullName>
        <ecNumber evidence="7">2.1.1.190</ecNumber>
    </submittedName>
</protein>
<reference evidence="7" key="1">
    <citation type="journal article" date="2013" name="Extremophiles">
        <title>Proteinivorax tanatarense gen. nov., sp. nov., an anaerobic, haloalkaliphilic, proteolytic bacterium isolated from a decaying algal bloom, and proposal of Proteinivoraceae fam. nov.</title>
        <authorList>
            <person name="Kevbrin V."/>
            <person name="Boltyanskaya Y."/>
            <person name="Zhilina T."/>
            <person name="Kolganova T."/>
            <person name="Lavrentjeva E."/>
            <person name="Kuznetsov B."/>
        </authorList>
    </citation>
    <scope>NUCLEOTIDE SEQUENCE</scope>
    <source>
        <strain evidence="7">Z-910T</strain>
    </source>
</reference>
<accession>A0AAU7VK83</accession>
<dbReference type="PROSITE" id="PS01230">
    <property type="entry name" value="TRMA_1"/>
    <property type="match status" value="1"/>
</dbReference>
<dbReference type="Gene3D" id="3.40.50.150">
    <property type="entry name" value="Vaccinia Virus protein VP39"/>
    <property type="match status" value="1"/>
</dbReference>
<dbReference type="CDD" id="cd02440">
    <property type="entry name" value="AdoMet_MTases"/>
    <property type="match status" value="1"/>
</dbReference>
<feature type="binding site" evidence="4">
    <location>
        <position position="312"/>
    </location>
    <ligand>
        <name>S-adenosyl-L-methionine</name>
        <dbReference type="ChEBI" id="CHEBI:59789"/>
    </ligand>
</feature>
<dbReference type="Pfam" id="PF05958">
    <property type="entry name" value="tRNA_U5-meth_tr"/>
    <property type="match status" value="1"/>
</dbReference>
<dbReference type="EC" id="2.1.1.190" evidence="7"/>
<dbReference type="FunFam" id="2.40.50.140:FF:000097">
    <property type="entry name" value="23S rRNA (uracil(1939)-C(5))-methyltransferase RlmD"/>
    <property type="match status" value="1"/>
</dbReference>
<dbReference type="FunFam" id="3.40.50.150:FF:000009">
    <property type="entry name" value="23S rRNA (Uracil(1939)-C(5))-methyltransferase RlmD"/>
    <property type="match status" value="1"/>
</dbReference>
<dbReference type="InterPro" id="IPR029063">
    <property type="entry name" value="SAM-dependent_MTases_sf"/>
</dbReference>
<dbReference type="PROSITE" id="PS01231">
    <property type="entry name" value="TRMA_2"/>
    <property type="match status" value="1"/>
</dbReference>
<evidence type="ECO:0000256" key="3">
    <source>
        <dbReference type="ARBA" id="ARBA00022691"/>
    </source>
</evidence>
<evidence type="ECO:0000256" key="2">
    <source>
        <dbReference type="ARBA" id="ARBA00022679"/>
    </source>
</evidence>
<organism evidence="7">
    <name type="scientific">Proteinivorax tanatarense</name>
    <dbReference type="NCBI Taxonomy" id="1260629"/>
    <lineage>
        <taxon>Bacteria</taxon>
        <taxon>Bacillati</taxon>
        <taxon>Bacillota</taxon>
        <taxon>Clostridia</taxon>
        <taxon>Eubacteriales</taxon>
        <taxon>Proteinivoracaceae</taxon>
        <taxon>Proteinivorax</taxon>
    </lineage>
</organism>
<dbReference type="GO" id="GO:0070475">
    <property type="term" value="P:rRNA base methylation"/>
    <property type="evidence" value="ECO:0007669"/>
    <property type="project" value="TreeGrafter"/>
</dbReference>
<sequence>MSKLLTGKKYTATIEDITHKGEGVGKIDGFTVFVPQGLPEDKVEIEIISIKKNYGRGLIQKIINPSPHRIKPNCPTYEKCGGCNLQHTDYSYQLKLKQKLVKDALERIGGFQSVTVHQTLTAGDKKYRNKVQSPVGIVDGKTVAGFYKPKSHEIVPLENCHIQHPKSNEVLDSISRKLHELNIPTYNEKTGKGIVRHIVTKVGFNTDELMVIIVVTKEDFHRKKELVDSIKRLKVVDTLVFNINSKKTNVVMGRKNITMFGNGHITEKVTGIQYKISPLSFFQVNPKGMEILYGKTLEYANLTGKEKVLDAYCGIGSISLFLAQQAKEVLGVEIVPQAIEDAKENAKINGIKNAHFKVGKAEEVIVDEAKKGEKYDVVVVDPPRKGCDEKLLEAIQKISPQRIVYVSCNPSTLARDLKHLCQEGKYEIKQVQPVDMFPHSGHVECVCLLNKVD</sequence>
<reference evidence="7" key="2">
    <citation type="submission" date="2024-06" db="EMBL/GenBank/DDBJ databases">
        <authorList>
            <person name="Petrova K.O."/>
            <person name="Toshchakov S.V."/>
            <person name="Boltjanskaja Y.V."/>
            <person name="Kevbrin V."/>
        </authorList>
    </citation>
    <scope>NUCLEOTIDE SEQUENCE</scope>
    <source>
        <strain evidence="7">Z-910T</strain>
    </source>
</reference>
<keyword evidence="1 4" id="KW-0489">Methyltransferase</keyword>
<comment type="similarity">
    <text evidence="4">Belongs to the class I-like SAM-binding methyltransferase superfamily. RNA M5U methyltransferase family.</text>
</comment>
<dbReference type="PANTHER" id="PTHR11061:SF30">
    <property type="entry name" value="TRNA (URACIL(54)-C(5))-METHYLTRANSFERASE"/>
    <property type="match status" value="1"/>
</dbReference>
<feature type="binding site" evidence="4">
    <location>
        <position position="333"/>
    </location>
    <ligand>
        <name>S-adenosyl-L-methionine</name>
        <dbReference type="ChEBI" id="CHEBI:59789"/>
    </ligand>
</feature>
<evidence type="ECO:0000256" key="1">
    <source>
        <dbReference type="ARBA" id="ARBA00022603"/>
    </source>
</evidence>
<dbReference type="Gene3D" id="2.40.50.1070">
    <property type="match status" value="1"/>
</dbReference>
<dbReference type="SUPFAM" id="SSF53335">
    <property type="entry name" value="S-adenosyl-L-methionine-dependent methyltransferases"/>
    <property type="match status" value="1"/>
</dbReference>
<dbReference type="Pfam" id="PF01938">
    <property type="entry name" value="TRAM"/>
    <property type="match status" value="1"/>
</dbReference>
<dbReference type="FunFam" id="2.40.50.1070:FF:000003">
    <property type="entry name" value="23S rRNA (Uracil-5-)-methyltransferase RumA"/>
    <property type="match status" value="1"/>
</dbReference>
<dbReference type="Gene3D" id="2.40.50.140">
    <property type="entry name" value="Nucleic acid-binding proteins"/>
    <property type="match status" value="1"/>
</dbReference>
<dbReference type="PROSITE" id="PS50926">
    <property type="entry name" value="TRAM"/>
    <property type="match status" value="1"/>
</dbReference>
<name>A0AAU7VK83_9FIRM</name>
<dbReference type="RefSeq" id="WP_350343267.1">
    <property type="nucleotide sequence ID" value="NZ_CP158367.1"/>
</dbReference>
<proteinExistence type="inferred from homology"/>
<keyword evidence="2 4" id="KW-0808">Transferase</keyword>
<evidence type="ECO:0000256" key="5">
    <source>
        <dbReference type="PROSITE-ProRule" id="PRU10015"/>
    </source>
</evidence>
<gene>
    <name evidence="7" type="primary">rlmD</name>
    <name evidence="7" type="ORF">PRVXT_002559</name>
</gene>
<dbReference type="PROSITE" id="PS51687">
    <property type="entry name" value="SAM_MT_RNA_M5U"/>
    <property type="match status" value="1"/>
</dbReference>
<dbReference type="InterPro" id="IPR030391">
    <property type="entry name" value="MeTrfase_TrmA_CS"/>
</dbReference>
<keyword evidence="3 4" id="KW-0949">S-adenosyl-L-methionine</keyword>
<feature type="domain" description="TRAM" evidence="6">
    <location>
        <begin position="3"/>
        <end position="61"/>
    </location>
</feature>
<evidence type="ECO:0000256" key="4">
    <source>
        <dbReference type="PROSITE-ProRule" id="PRU01024"/>
    </source>
</evidence>
<dbReference type="InterPro" id="IPR030390">
    <property type="entry name" value="MeTrfase_TrmA_AS"/>
</dbReference>
<dbReference type="NCBIfam" id="TIGR00479">
    <property type="entry name" value="rumA"/>
    <property type="match status" value="1"/>
</dbReference>
<dbReference type="InterPro" id="IPR002792">
    <property type="entry name" value="TRAM_dom"/>
</dbReference>
<dbReference type="InterPro" id="IPR010280">
    <property type="entry name" value="U5_MeTrfase_fam"/>
</dbReference>
<feature type="active site" description="Nucleophile" evidence="4">
    <location>
        <position position="408"/>
    </location>
</feature>
<dbReference type="PANTHER" id="PTHR11061">
    <property type="entry name" value="RNA M5U METHYLTRANSFERASE"/>
    <property type="match status" value="1"/>
</dbReference>
<dbReference type="SUPFAM" id="SSF50249">
    <property type="entry name" value="Nucleic acid-binding proteins"/>
    <property type="match status" value="1"/>
</dbReference>
<dbReference type="AlphaFoldDB" id="A0AAU7VK83"/>